<comment type="caution">
    <text evidence="5">The sequence shown here is derived from an EMBL/GenBank/DDBJ whole genome shotgun (WGS) entry which is preliminary data.</text>
</comment>
<dbReference type="AlphaFoldDB" id="A0A8H7BWT5"/>
<evidence type="ECO:0000256" key="3">
    <source>
        <dbReference type="ARBA" id="ARBA00025745"/>
    </source>
</evidence>
<dbReference type="GO" id="GO:0043248">
    <property type="term" value="P:proteasome assembly"/>
    <property type="evidence" value="ECO:0007669"/>
    <property type="project" value="TreeGrafter"/>
</dbReference>
<dbReference type="PANTHER" id="PTHR12970:SF1">
    <property type="entry name" value="PROTEASOME ASSEMBLY CHAPERONE 2"/>
    <property type="match status" value="1"/>
</dbReference>
<comment type="function">
    <text evidence="4">Involved in 20S proteasome assembly.</text>
</comment>
<dbReference type="PANTHER" id="PTHR12970">
    <property type="entry name" value="PROTEASOME ASSEMBLY CHAPERONE 2"/>
    <property type="match status" value="1"/>
</dbReference>
<comment type="similarity">
    <text evidence="3 4">Belongs to the PSMG2 family.</text>
</comment>
<evidence type="ECO:0000256" key="1">
    <source>
        <dbReference type="ARBA" id="ARBA00019186"/>
    </source>
</evidence>
<name>A0A8H7BWT5_9FUNG</name>
<proteinExistence type="inferred from homology"/>
<reference evidence="5" key="1">
    <citation type="submission" date="2020-01" db="EMBL/GenBank/DDBJ databases">
        <title>Genome Sequencing of Three Apophysomyces-Like Fungal Strains Confirms a Novel Fungal Genus in the Mucoromycota with divergent Burkholderia-like Endosymbiotic Bacteria.</title>
        <authorList>
            <person name="Stajich J.E."/>
            <person name="Macias A.M."/>
            <person name="Carter-House D."/>
            <person name="Lovett B."/>
            <person name="Kasson L.R."/>
            <person name="Berry K."/>
            <person name="Grigoriev I."/>
            <person name="Chang Y."/>
            <person name="Spatafora J."/>
            <person name="Kasson M.T."/>
        </authorList>
    </citation>
    <scope>NUCLEOTIDE SEQUENCE</scope>
    <source>
        <strain evidence="5">NRRL A-21654</strain>
    </source>
</reference>
<comment type="subunit">
    <text evidence="4">Component of the 20S proteasome chaperone.</text>
</comment>
<dbReference type="GO" id="GO:0005829">
    <property type="term" value="C:cytosol"/>
    <property type="evidence" value="ECO:0007669"/>
    <property type="project" value="TreeGrafter"/>
</dbReference>
<dbReference type="Proteomes" id="UP000605846">
    <property type="component" value="Unassembled WGS sequence"/>
</dbReference>
<dbReference type="SUPFAM" id="SSF159659">
    <property type="entry name" value="Cgl1923-like"/>
    <property type="match status" value="1"/>
</dbReference>
<dbReference type="Pfam" id="PF09754">
    <property type="entry name" value="PAC2"/>
    <property type="match status" value="1"/>
</dbReference>
<keyword evidence="6" id="KW-1185">Reference proteome</keyword>
<keyword evidence="5" id="KW-0647">Proteasome</keyword>
<dbReference type="GO" id="GO:0005634">
    <property type="term" value="C:nucleus"/>
    <property type="evidence" value="ECO:0007669"/>
    <property type="project" value="TreeGrafter"/>
</dbReference>
<dbReference type="Gene3D" id="3.40.50.10900">
    <property type="entry name" value="PAC-like subunit"/>
    <property type="match status" value="2"/>
</dbReference>
<dbReference type="InterPro" id="IPR038389">
    <property type="entry name" value="PSMG2_sf"/>
</dbReference>
<organism evidence="5 6">
    <name type="scientific">Apophysomyces ossiformis</name>
    <dbReference type="NCBI Taxonomy" id="679940"/>
    <lineage>
        <taxon>Eukaryota</taxon>
        <taxon>Fungi</taxon>
        <taxon>Fungi incertae sedis</taxon>
        <taxon>Mucoromycota</taxon>
        <taxon>Mucoromycotina</taxon>
        <taxon>Mucoromycetes</taxon>
        <taxon>Mucorales</taxon>
        <taxon>Mucorineae</taxon>
        <taxon>Mucoraceae</taxon>
        <taxon>Apophysomyces</taxon>
    </lineage>
</organism>
<dbReference type="InterPro" id="IPR016562">
    <property type="entry name" value="Proteasome_assmbl_chp_2_euk"/>
</dbReference>
<sequence>MDTFVPAATFDPQLFKGSTLILPSVSIGNVPQLTCDLLIHTLKLERCGFIEDNAVMPVAGGREEGQPVGIAVPVEVFQSEDHRWTVIQQRAPTFRDKRQQFINNLVTFVERYQFSNVILLTSMDATRRLDVQINSMPFRLLSNPSTNAVAERAQALGVSYLENVEKTAEQETGKKGIPALPGAGIARPLFARLAETNVPTTLFLIFALEGAYLFQDNVPDSIQFVNMLNTVLELKSAKDTLTSWTPPKSWEYLFGTPFNAELYQ</sequence>
<evidence type="ECO:0000256" key="2">
    <source>
        <dbReference type="ARBA" id="ARBA00023186"/>
    </source>
</evidence>
<protein>
    <recommendedName>
        <fullName evidence="1 4">Proteasome assembly chaperone 2</fullName>
    </recommendedName>
</protein>
<dbReference type="PIRSF" id="PIRSF010044">
    <property type="entry name" value="UCP010044"/>
    <property type="match status" value="1"/>
</dbReference>
<keyword evidence="2 4" id="KW-0143">Chaperone</keyword>
<evidence type="ECO:0000313" key="6">
    <source>
        <dbReference type="Proteomes" id="UP000605846"/>
    </source>
</evidence>
<dbReference type="OrthoDB" id="10260712at2759"/>
<evidence type="ECO:0000256" key="4">
    <source>
        <dbReference type="PIRNR" id="PIRNR010044"/>
    </source>
</evidence>
<gene>
    <name evidence="5" type="primary">PSMG2</name>
    <name evidence="5" type="ORF">EC973_004612</name>
</gene>
<dbReference type="GO" id="GO:0000502">
    <property type="term" value="C:proteasome complex"/>
    <property type="evidence" value="ECO:0007669"/>
    <property type="project" value="UniProtKB-KW"/>
</dbReference>
<evidence type="ECO:0000313" key="5">
    <source>
        <dbReference type="EMBL" id="KAF7729356.1"/>
    </source>
</evidence>
<dbReference type="InterPro" id="IPR019151">
    <property type="entry name" value="Proteasome_assmbl_chaperone_2"/>
</dbReference>
<accession>A0A8H7BWT5</accession>
<dbReference type="EMBL" id="JABAYA010000026">
    <property type="protein sequence ID" value="KAF7729356.1"/>
    <property type="molecule type" value="Genomic_DNA"/>
</dbReference>